<name>A0AA38HY86_9CUCU</name>
<proteinExistence type="predicted"/>
<accession>A0AA38HY86</accession>
<organism evidence="1 2">
    <name type="scientific">Zophobas morio</name>
    <dbReference type="NCBI Taxonomy" id="2755281"/>
    <lineage>
        <taxon>Eukaryota</taxon>
        <taxon>Metazoa</taxon>
        <taxon>Ecdysozoa</taxon>
        <taxon>Arthropoda</taxon>
        <taxon>Hexapoda</taxon>
        <taxon>Insecta</taxon>
        <taxon>Pterygota</taxon>
        <taxon>Neoptera</taxon>
        <taxon>Endopterygota</taxon>
        <taxon>Coleoptera</taxon>
        <taxon>Polyphaga</taxon>
        <taxon>Cucujiformia</taxon>
        <taxon>Tenebrionidae</taxon>
        <taxon>Zophobas</taxon>
    </lineage>
</organism>
<dbReference type="EMBL" id="JALNTZ010000007">
    <property type="protein sequence ID" value="KAJ3646480.1"/>
    <property type="molecule type" value="Genomic_DNA"/>
</dbReference>
<dbReference type="AlphaFoldDB" id="A0AA38HY86"/>
<comment type="caution">
    <text evidence="1">The sequence shown here is derived from an EMBL/GenBank/DDBJ whole genome shotgun (WGS) entry which is preliminary data.</text>
</comment>
<dbReference type="Proteomes" id="UP001168821">
    <property type="component" value="Unassembled WGS sequence"/>
</dbReference>
<reference evidence="1" key="1">
    <citation type="journal article" date="2023" name="G3 (Bethesda)">
        <title>Whole genome assemblies of Zophobas morio and Tenebrio molitor.</title>
        <authorList>
            <person name="Kaur S."/>
            <person name="Stinson S.A."/>
            <person name="diCenzo G.C."/>
        </authorList>
    </citation>
    <scope>NUCLEOTIDE SEQUENCE</scope>
    <source>
        <strain evidence="1">QUZm001</strain>
    </source>
</reference>
<gene>
    <name evidence="1" type="ORF">Zmor_024066</name>
</gene>
<evidence type="ECO:0000313" key="1">
    <source>
        <dbReference type="EMBL" id="KAJ3646480.1"/>
    </source>
</evidence>
<keyword evidence="2" id="KW-1185">Reference proteome</keyword>
<protein>
    <submittedName>
        <fullName evidence="1">Uncharacterized protein</fullName>
    </submittedName>
</protein>
<evidence type="ECO:0000313" key="2">
    <source>
        <dbReference type="Proteomes" id="UP001168821"/>
    </source>
</evidence>
<sequence length="144" mass="16339">METSHRSQKHYLSKSFRLSESPLSSYLGSRHLNPLRIYRTLLRPKLGYGAVAYSACRTRLLTPLITLQNIALRIALGAFHTSPVISLYSIANEPPLLCRFKYLQLSFAANTSRNRKTPALQYVFTDRLTITPTRKRGPCFPVLA</sequence>